<evidence type="ECO:0000313" key="3">
    <source>
        <dbReference type="Proteomes" id="UP000596742"/>
    </source>
</evidence>
<gene>
    <name evidence="2" type="ORF">MGAL_10B009712</name>
</gene>
<evidence type="ECO:0000256" key="1">
    <source>
        <dbReference type="SAM" id="Coils"/>
    </source>
</evidence>
<protein>
    <submittedName>
        <fullName evidence="2">Uncharacterized protein</fullName>
    </submittedName>
</protein>
<keyword evidence="3" id="KW-1185">Reference proteome</keyword>
<keyword evidence="1" id="KW-0175">Coiled coil</keyword>
<sequence length="494" mass="57212">MFYCSDRTKTYCVFQCMFEQHDISYGTVYDDCKCNISQEYTESNLTLPSQCYSPSGTDCSWYQHCLERKYQCNGTENNFAVKFATKFCNLYSRSNQDFSQDGQKWMDAVRKCLQVSLVKTIRPYLHYSCKDVNRIAFDSHTQCYVYPDLHYPSISICNLGAADYFSVFWTIQSSKVMSIDSSRRTMKRMFETLKGCSKSFLKGMSFDGPIRLLKMKLKYSFPFGSRHQLVLDDNTILLNDFVDSIAAKLHWKENGVLWFLDLDINSTVTETYIDIYLTNRNVYDLNARNTTVPSNLNTTINEMKQITETRDIKGHIGGLSIMIISLQGCLDANCDTLLFDITSTASLKEMHGHLVLTLPVSTYKLDNSTPTKFYKMAFDAGNFLKTPDLESFDNFKKEELVLLAKHLKLDFRVSMRKQVIKNLVIDKLVDAEILGEEALDLKVESVDALKLKQLELEHKLKLKELEMKETEKIKELEMKERLEMDKKKKKMNLN</sequence>
<organism evidence="2 3">
    <name type="scientific">Mytilus galloprovincialis</name>
    <name type="common">Mediterranean mussel</name>
    <dbReference type="NCBI Taxonomy" id="29158"/>
    <lineage>
        <taxon>Eukaryota</taxon>
        <taxon>Metazoa</taxon>
        <taxon>Spiralia</taxon>
        <taxon>Lophotrochozoa</taxon>
        <taxon>Mollusca</taxon>
        <taxon>Bivalvia</taxon>
        <taxon>Autobranchia</taxon>
        <taxon>Pteriomorphia</taxon>
        <taxon>Mytilida</taxon>
        <taxon>Mytiloidea</taxon>
        <taxon>Mytilidae</taxon>
        <taxon>Mytilinae</taxon>
        <taxon>Mytilus</taxon>
    </lineage>
</organism>
<feature type="coiled-coil region" evidence="1">
    <location>
        <begin position="451"/>
        <end position="482"/>
    </location>
</feature>
<dbReference type="Proteomes" id="UP000596742">
    <property type="component" value="Unassembled WGS sequence"/>
</dbReference>
<evidence type="ECO:0000313" key="2">
    <source>
        <dbReference type="EMBL" id="VDH90906.1"/>
    </source>
</evidence>
<reference evidence="2" key="1">
    <citation type="submission" date="2018-11" db="EMBL/GenBank/DDBJ databases">
        <authorList>
            <person name="Alioto T."/>
            <person name="Alioto T."/>
        </authorList>
    </citation>
    <scope>NUCLEOTIDE SEQUENCE</scope>
</reference>
<accession>A0A8B6BHL0</accession>
<comment type="caution">
    <text evidence="2">The sequence shown here is derived from an EMBL/GenBank/DDBJ whole genome shotgun (WGS) entry which is preliminary data.</text>
</comment>
<name>A0A8B6BHL0_MYTGA</name>
<dbReference type="AlphaFoldDB" id="A0A8B6BHL0"/>
<dbReference type="EMBL" id="UYJE01000180">
    <property type="protein sequence ID" value="VDH90906.1"/>
    <property type="molecule type" value="Genomic_DNA"/>
</dbReference>
<proteinExistence type="predicted"/>
<dbReference type="OrthoDB" id="10035838at2759"/>